<evidence type="ECO:0000256" key="9">
    <source>
        <dbReference type="RuleBase" id="RU361153"/>
    </source>
</evidence>
<evidence type="ECO:0000256" key="10">
    <source>
        <dbReference type="SAM" id="SignalP"/>
    </source>
</evidence>
<evidence type="ECO:0000256" key="8">
    <source>
        <dbReference type="ARBA" id="ARBA00023295"/>
    </source>
</evidence>
<protein>
    <recommendedName>
        <fullName evidence="4">mannan endo-1,4-beta-mannosidase</fullName>
        <ecNumber evidence="4">3.2.1.78</ecNumber>
    </recommendedName>
</protein>
<keyword evidence="5" id="KW-0964">Secreted</keyword>
<sequence>MCISLLILLTTAANGAVIQDWQTCQANTDTCVSNGFVCCVAPADANSGKTTCRPGGDQCYRPPISDWSTCVVGKDTCASSGWSCCVAPSDVSSGKTTCQPGGTECATPTMTPTPGKGLSFAGANSYFLHTLSSSDRTAILDQLKANGFKTVRIFLSHVWHNDKGSSSIGVNDLETVAVGTYDDRVLSKVDQLMVECVQRGLKLIIAMHDRYALGCWDTDAYVAKYKLPASKGCDTSVNVPKTFYTSSAAQADFDRRLTHILSHPNPHFNNRPWGNLSEAIFGFEPQNESQGHMEDGNNNIPNPSWMCGRVNVIRQHLTSSKILVISGGGTTYATSKVVDYFKCKALDVVSIHSYEGANSNQLSSTIQMASQYNKRVIFEEFGAQGNSKASELASYTQAANNLGLPWMFWQILKPGNPSDFETWTDEAAAWSALKSASQTTKSVKGLYSWPELV</sequence>
<evidence type="ECO:0000256" key="5">
    <source>
        <dbReference type="ARBA" id="ARBA00022525"/>
    </source>
</evidence>
<keyword evidence="7 9" id="KW-0378">Hydrolase</keyword>
<comment type="subcellular location">
    <subcellularLocation>
        <location evidence="2">Secreted</location>
    </subcellularLocation>
</comment>
<keyword evidence="6 10" id="KW-0732">Signal</keyword>
<organism evidence="12">
    <name type="scientific">Thraustotheca clavata</name>
    <dbReference type="NCBI Taxonomy" id="74557"/>
    <lineage>
        <taxon>Eukaryota</taxon>
        <taxon>Sar</taxon>
        <taxon>Stramenopiles</taxon>
        <taxon>Oomycota</taxon>
        <taxon>Saprolegniomycetes</taxon>
        <taxon>Saprolegniales</taxon>
        <taxon>Achlyaceae</taxon>
        <taxon>Thraustotheca</taxon>
    </lineage>
</organism>
<dbReference type="GO" id="GO:0016985">
    <property type="term" value="F:mannan endo-1,4-beta-mannosidase activity"/>
    <property type="evidence" value="ECO:0007669"/>
    <property type="project" value="UniProtKB-EC"/>
</dbReference>
<dbReference type="EC" id="3.2.1.78" evidence="4"/>
<dbReference type="EMBL" id="KM038036">
    <property type="protein sequence ID" value="AIG55497.1"/>
    <property type="molecule type" value="Genomic_DNA"/>
</dbReference>
<keyword evidence="8 9" id="KW-0326">Glycosidase</keyword>
<dbReference type="GO" id="GO:0000272">
    <property type="term" value="P:polysaccharide catabolic process"/>
    <property type="evidence" value="ECO:0007669"/>
    <property type="project" value="InterPro"/>
</dbReference>
<dbReference type="Gene3D" id="3.20.20.80">
    <property type="entry name" value="Glycosidases"/>
    <property type="match status" value="1"/>
</dbReference>
<proteinExistence type="inferred from homology"/>
<dbReference type="InterPro" id="IPR045053">
    <property type="entry name" value="MAN-like"/>
</dbReference>
<dbReference type="SUPFAM" id="SSF51445">
    <property type="entry name" value="(Trans)glycosidases"/>
    <property type="match status" value="1"/>
</dbReference>
<dbReference type="AlphaFoldDB" id="A0A0A7CLD2"/>
<evidence type="ECO:0000256" key="1">
    <source>
        <dbReference type="ARBA" id="ARBA00001678"/>
    </source>
</evidence>
<dbReference type="Pfam" id="PF00150">
    <property type="entry name" value="Cellulase"/>
    <property type="match status" value="1"/>
</dbReference>
<evidence type="ECO:0000256" key="6">
    <source>
        <dbReference type="ARBA" id="ARBA00022729"/>
    </source>
</evidence>
<accession>A0A0A7CLD2</accession>
<evidence type="ECO:0000259" key="11">
    <source>
        <dbReference type="Pfam" id="PF00150"/>
    </source>
</evidence>
<name>A0A0A7CLD2_9STRA</name>
<evidence type="ECO:0000256" key="4">
    <source>
        <dbReference type="ARBA" id="ARBA00012706"/>
    </source>
</evidence>
<evidence type="ECO:0000313" key="12">
    <source>
        <dbReference type="EMBL" id="AIG55497.1"/>
    </source>
</evidence>
<feature type="domain" description="Glycoside hydrolase family 5" evidence="11">
    <location>
        <begin position="132"/>
        <end position="411"/>
    </location>
</feature>
<comment type="similarity">
    <text evidence="3 9">Belongs to the glycosyl hydrolase 5 (cellulase A) family.</text>
</comment>
<feature type="chain" id="PRO_5012384548" description="mannan endo-1,4-beta-mannosidase" evidence="10">
    <location>
        <begin position="16"/>
        <end position="453"/>
    </location>
</feature>
<evidence type="ECO:0000256" key="3">
    <source>
        <dbReference type="ARBA" id="ARBA00005641"/>
    </source>
</evidence>
<dbReference type="InterPro" id="IPR017853">
    <property type="entry name" value="GH"/>
</dbReference>
<evidence type="ECO:0000256" key="7">
    <source>
        <dbReference type="ARBA" id="ARBA00022801"/>
    </source>
</evidence>
<dbReference type="InterPro" id="IPR001547">
    <property type="entry name" value="Glyco_hydro_5"/>
</dbReference>
<dbReference type="GO" id="GO:0005576">
    <property type="term" value="C:extracellular region"/>
    <property type="evidence" value="ECO:0007669"/>
    <property type="project" value="UniProtKB-SubCell"/>
</dbReference>
<reference evidence="12" key="1">
    <citation type="journal article" date="2014" name="Genome Biol. Evol.">
        <title>The secreted proteins of Achlya hypogyna and Thraustotheca clavata identify the ancestral oomycete secretome and reveal gene acquisitions by horizontal gene transfer.</title>
        <authorList>
            <person name="Misner I."/>
            <person name="Blouin N."/>
            <person name="Leonard G."/>
            <person name="Richards T.A."/>
            <person name="Lane C.E."/>
        </authorList>
    </citation>
    <scope>NUCLEOTIDE SEQUENCE</scope>
    <source>
        <strain evidence="12">ATCC 34112</strain>
    </source>
</reference>
<comment type="catalytic activity">
    <reaction evidence="1">
        <text>Random hydrolysis of (1-&gt;4)-beta-D-mannosidic linkages in mannans, galactomannans and glucomannans.</text>
        <dbReference type="EC" id="3.2.1.78"/>
    </reaction>
</comment>
<dbReference type="PANTHER" id="PTHR31451:SF39">
    <property type="entry name" value="MANNAN ENDO-1,4-BETA-MANNOSIDASE 1"/>
    <property type="match status" value="1"/>
</dbReference>
<evidence type="ECO:0000256" key="2">
    <source>
        <dbReference type="ARBA" id="ARBA00004613"/>
    </source>
</evidence>
<feature type="signal peptide" evidence="10">
    <location>
        <begin position="1"/>
        <end position="15"/>
    </location>
</feature>
<dbReference type="PANTHER" id="PTHR31451">
    <property type="match status" value="1"/>
</dbReference>